<sequence length="251" mass="27882">MTLRRALVQTFCWVLVALAFGVVLWRWKGSDPALEYATAYITEWSLSVDNIFVFVLLFRFFQVGEREAPKILTAGIGLAIVFRILFIAGGLALVTHAHWVLYVFGAFLVYTGIKMFSGKHQAQVNPKVHRFLQRFFKNPLLLVIVLLAVTDIVFAMDSIPAVLAISTVPLVVYSSNIFAVLGLRSLFFLLKGAVDRFRYLQQGVAVVLVFIGGKMLADMIQVRLPDWVSLTVIALCLGGSIVLSLSKNNNA</sequence>
<evidence type="ECO:0000256" key="1">
    <source>
        <dbReference type="ARBA" id="ARBA00004141"/>
    </source>
</evidence>
<evidence type="ECO:0000256" key="3">
    <source>
        <dbReference type="ARBA" id="ARBA00022692"/>
    </source>
</evidence>
<feature type="transmembrane region" description="Helical" evidence="6">
    <location>
        <begin position="199"/>
        <end position="221"/>
    </location>
</feature>
<dbReference type="OrthoDB" id="9783692at2"/>
<comment type="caution">
    <text evidence="7">The sequence shown here is derived from an EMBL/GenBank/DDBJ whole genome shotgun (WGS) entry which is preliminary data.</text>
</comment>
<dbReference type="PANTHER" id="PTHR30238">
    <property type="entry name" value="MEMBRANE BOUND PREDICTED REDOX MODULATOR"/>
    <property type="match status" value="1"/>
</dbReference>
<evidence type="ECO:0000256" key="6">
    <source>
        <dbReference type="SAM" id="Phobius"/>
    </source>
</evidence>
<feature type="transmembrane region" description="Helical" evidence="6">
    <location>
        <begin position="227"/>
        <end position="245"/>
    </location>
</feature>
<dbReference type="PANTHER" id="PTHR30238:SF0">
    <property type="entry name" value="THYLAKOID MEMBRANE PROTEIN TERC, CHLOROPLASTIC"/>
    <property type="match status" value="1"/>
</dbReference>
<evidence type="ECO:0000313" key="8">
    <source>
        <dbReference type="Proteomes" id="UP000294498"/>
    </source>
</evidence>
<dbReference type="Pfam" id="PF03741">
    <property type="entry name" value="TerC"/>
    <property type="match status" value="1"/>
</dbReference>
<feature type="transmembrane region" description="Helical" evidence="6">
    <location>
        <begin position="37"/>
        <end position="59"/>
    </location>
</feature>
<dbReference type="AlphaFoldDB" id="A0A4V6Q9Y2"/>
<comment type="subcellular location">
    <subcellularLocation>
        <location evidence="1">Membrane</location>
        <topology evidence="1">Multi-pass membrane protein</topology>
    </subcellularLocation>
</comment>
<dbReference type="EMBL" id="SODV01000001">
    <property type="protein sequence ID" value="TDW99352.1"/>
    <property type="molecule type" value="Genomic_DNA"/>
</dbReference>
<name>A0A4V6Q9Y2_9BACT</name>
<protein>
    <submittedName>
        <fullName evidence="7">Tellurite resistance protein TerC</fullName>
    </submittedName>
</protein>
<keyword evidence="8" id="KW-1185">Reference proteome</keyword>
<organism evidence="7 8">
    <name type="scientific">Dinghuibacter silviterrae</name>
    <dbReference type="NCBI Taxonomy" id="1539049"/>
    <lineage>
        <taxon>Bacteria</taxon>
        <taxon>Pseudomonadati</taxon>
        <taxon>Bacteroidota</taxon>
        <taxon>Chitinophagia</taxon>
        <taxon>Chitinophagales</taxon>
        <taxon>Chitinophagaceae</taxon>
        <taxon>Dinghuibacter</taxon>
    </lineage>
</organism>
<keyword evidence="4 6" id="KW-1133">Transmembrane helix</keyword>
<evidence type="ECO:0000256" key="5">
    <source>
        <dbReference type="ARBA" id="ARBA00023136"/>
    </source>
</evidence>
<dbReference type="GO" id="GO:0016020">
    <property type="term" value="C:membrane"/>
    <property type="evidence" value="ECO:0007669"/>
    <property type="project" value="UniProtKB-SubCell"/>
</dbReference>
<keyword evidence="3 6" id="KW-0812">Transmembrane</keyword>
<evidence type="ECO:0000256" key="4">
    <source>
        <dbReference type="ARBA" id="ARBA00022989"/>
    </source>
</evidence>
<evidence type="ECO:0000313" key="7">
    <source>
        <dbReference type="EMBL" id="TDW99352.1"/>
    </source>
</evidence>
<dbReference type="Proteomes" id="UP000294498">
    <property type="component" value="Unassembled WGS sequence"/>
</dbReference>
<gene>
    <name evidence="7" type="ORF">EDB95_0361</name>
</gene>
<reference evidence="7 8" key="1">
    <citation type="submission" date="2019-03" db="EMBL/GenBank/DDBJ databases">
        <title>Genomic Encyclopedia of Type Strains, Phase IV (KMG-IV): sequencing the most valuable type-strain genomes for metagenomic binning, comparative biology and taxonomic classification.</title>
        <authorList>
            <person name="Goeker M."/>
        </authorList>
    </citation>
    <scope>NUCLEOTIDE SEQUENCE [LARGE SCALE GENOMIC DNA]</scope>
    <source>
        <strain evidence="7 8">DSM 100059</strain>
    </source>
</reference>
<feature type="transmembrane region" description="Helical" evidence="6">
    <location>
        <begin position="99"/>
        <end position="117"/>
    </location>
</feature>
<evidence type="ECO:0000256" key="2">
    <source>
        <dbReference type="ARBA" id="ARBA00007511"/>
    </source>
</evidence>
<comment type="similarity">
    <text evidence="2">Belongs to the TerC family.</text>
</comment>
<dbReference type="RefSeq" id="WP_133989974.1">
    <property type="nucleotide sequence ID" value="NZ_SODV01000001.1"/>
</dbReference>
<keyword evidence="5 6" id="KW-0472">Membrane</keyword>
<feature type="transmembrane region" description="Helical" evidence="6">
    <location>
        <begin position="162"/>
        <end position="187"/>
    </location>
</feature>
<feature type="transmembrane region" description="Helical" evidence="6">
    <location>
        <begin position="138"/>
        <end position="156"/>
    </location>
</feature>
<dbReference type="InterPro" id="IPR005496">
    <property type="entry name" value="Integral_membrane_TerC"/>
</dbReference>
<proteinExistence type="inferred from homology"/>
<feature type="transmembrane region" description="Helical" evidence="6">
    <location>
        <begin position="71"/>
        <end position="93"/>
    </location>
</feature>
<accession>A0A4V6Q9Y2</accession>